<evidence type="ECO:0000313" key="2">
    <source>
        <dbReference type="EMBL" id="CAL8126120.1"/>
    </source>
</evidence>
<evidence type="ECO:0000256" key="1">
    <source>
        <dbReference type="SAM" id="Phobius"/>
    </source>
</evidence>
<evidence type="ECO:0008006" key="4">
    <source>
        <dbReference type="Google" id="ProtNLM"/>
    </source>
</evidence>
<keyword evidence="1" id="KW-0812">Transmembrane</keyword>
<gene>
    <name evidence="2" type="ORF">ODALV1_LOCUS21275</name>
</gene>
<comment type="caution">
    <text evidence="2">The sequence shown here is derived from an EMBL/GenBank/DDBJ whole genome shotgun (WGS) entry which is preliminary data.</text>
</comment>
<keyword evidence="1" id="KW-1133">Transmembrane helix</keyword>
<keyword evidence="3" id="KW-1185">Reference proteome</keyword>
<protein>
    <recommendedName>
        <fullName evidence="4">Gustatory receptor</fullName>
    </recommendedName>
</protein>
<feature type="transmembrane region" description="Helical" evidence="1">
    <location>
        <begin position="279"/>
        <end position="297"/>
    </location>
</feature>
<keyword evidence="1" id="KW-0472">Membrane</keyword>
<accession>A0ABP1RFT6</accession>
<dbReference type="EMBL" id="CAXLJM020000071">
    <property type="protein sequence ID" value="CAL8126120.1"/>
    <property type="molecule type" value="Genomic_DNA"/>
</dbReference>
<reference evidence="2 3" key="1">
    <citation type="submission" date="2024-08" db="EMBL/GenBank/DDBJ databases">
        <authorList>
            <person name="Cucini C."/>
            <person name="Frati F."/>
        </authorList>
    </citation>
    <scope>NUCLEOTIDE SEQUENCE [LARGE SCALE GENOMIC DNA]</scope>
</reference>
<organism evidence="2 3">
    <name type="scientific">Orchesella dallaii</name>
    <dbReference type="NCBI Taxonomy" id="48710"/>
    <lineage>
        <taxon>Eukaryota</taxon>
        <taxon>Metazoa</taxon>
        <taxon>Ecdysozoa</taxon>
        <taxon>Arthropoda</taxon>
        <taxon>Hexapoda</taxon>
        <taxon>Collembola</taxon>
        <taxon>Entomobryomorpha</taxon>
        <taxon>Entomobryoidea</taxon>
        <taxon>Orchesellidae</taxon>
        <taxon>Orchesellinae</taxon>
        <taxon>Orchesella</taxon>
    </lineage>
</organism>
<feature type="transmembrane region" description="Helical" evidence="1">
    <location>
        <begin position="56"/>
        <end position="78"/>
    </location>
</feature>
<proteinExistence type="predicted"/>
<evidence type="ECO:0000313" key="3">
    <source>
        <dbReference type="Proteomes" id="UP001642540"/>
    </source>
</evidence>
<dbReference type="Proteomes" id="UP001642540">
    <property type="component" value="Unassembled WGS sequence"/>
</dbReference>
<sequence>MDHDFDEIKLLGSNMLETRLKKPLRILGKFYKFLGKFPICWNQKEKKIYAIPKQKWIPYYFTTFTVVGTLFTCVYTIITQLFFKRRSFNVLHACILTSGVAAFYSTIAVSIAVFESNLGAKISAVNQYLQLEAELYSRKRVATKKFVEKNRNTIDIFSIFLDILQFGNFLPYLLLFGCLYWGLDGPYWVLEDIAPNSMYRETSTIFIFLIIRILVHIPCFWESGRSILGSIMVLWSVIESVTKVVKILTYDVKNTETFFRYYSQLSILCNWLENSVTRVFLITISFGSLLFIQWTWICVRGFGILGGALYCMFLNAAFLISVGVLTFLPMAAVMGEAIAELPKIKRLEMRRKYYDLKTLANKVAMKKGVAIQPLKFQYGGFYPMGKNFSRNTFGNLMENMMAVVLLYEMEI</sequence>
<name>A0ABP1RFT6_9HEXA</name>
<feature type="transmembrane region" description="Helical" evidence="1">
    <location>
        <begin position="90"/>
        <end position="114"/>
    </location>
</feature>
<feature type="transmembrane region" description="Helical" evidence="1">
    <location>
        <begin position="159"/>
        <end position="183"/>
    </location>
</feature>